<feature type="compositionally biased region" description="Low complexity" evidence="10">
    <location>
        <begin position="562"/>
        <end position="571"/>
    </location>
</feature>
<evidence type="ECO:0000313" key="11">
    <source>
        <dbReference type="EMBL" id="KAJ8984433.1"/>
    </source>
</evidence>
<proteinExistence type="predicted"/>
<dbReference type="Proteomes" id="UP001162164">
    <property type="component" value="Unassembled WGS sequence"/>
</dbReference>
<keyword evidence="6 9" id="KW-0175">Coiled coil</keyword>
<keyword evidence="3" id="KW-0963">Cytoplasm</keyword>
<keyword evidence="12" id="KW-1185">Reference proteome</keyword>
<organism evidence="11 12">
    <name type="scientific">Molorchus minor</name>
    <dbReference type="NCBI Taxonomy" id="1323400"/>
    <lineage>
        <taxon>Eukaryota</taxon>
        <taxon>Metazoa</taxon>
        <taxon>Ecdysozoa</taxon>
        <taxon>Arthropoda</taxon>
        <taxon>Hexapoda</taxon>
        <taxon>Insecta</taxon>
        <taxon>Pterygota</taxon>
        <taxon>Neoptera</taxon>
        <taxon>Endopterygota</taxon>
        <taxon>Coleoptera</taxon>
        <taxon>Polyphaga</taxon>
        <taxon>Cucujiformia</taxon>
        <taxon>Chrysomeloidea</taxon>
        <taxon>Cerambycidae</taxon>
        <taxon>Lamiinae</taxon>
        <taxon>Monochamini</taxon>
        <taxon>Molorchus</taxon>
    </lineage>
</organism>
<accession>A0ABQ9K213</accession>
<evidence type="ECO:0000256" key="10">
    <source>
        <dbReference type="SAM" id="MobiDB-lite"/>
    </source>
</evidence>
<dbReference type="EMBL" id="JAPWTJ010000036">
    <property type="protein sequence ID" value="KAJ8984433.1"/>
    <property type="molecule type" value="Genomic_DNA"/>
</dbReference>
<feature type="compositionally biased region" description="Acidic residues" evidence="10">
    <location>
        <begin position="572"/>
        <end position="582"/>
    </location>
</feature>
<evidence type="ECO:0000256" key="1">
    <source>
        <dbReference type="ARBA" id="ARBA00004138"/>
    </source>
</evidence>
<feature type="region of interest" description="Disordered" evidence="10">
    <location>
        <begin position="552"/>
        <end position="582"/>
    </location>
</feature>
<evidence type="ECO:0000256" key="5">
    <source>
        <dbReference type="ARBA" id="ARBA00022737"/>
    </source>
</evidence>
<feature type="coiled-coil region" evidence="9">
    <location>
        <begin position="494"/>
        <end position="528"/>
    </location>
</feature>
<evidence type="ECO:0000256" key="7">
    <source>
        <dbReference type="ARBA" id="ARBA00023212"/>
    </source>
</evidence>
<gene>
    <name evidence="11" type="ORF">NQ317_012496</name>
</gene>
<comment type="caution">
    <text evidence="11">The sequence shown here is derived from an EMBL/GenBank/DDBJ whole genome shotgun (WGS) entry which is preliminary data.</text>
</comment>
<evidence type="ECO:0000256" key="2">
    <source>
        <dbReference type="ARBA" id="ARBA00004245"/>
    </source>
</evidence>
<keyword evidence="7" id="KW-0206">Cytoskeleton</keyword>
<evidence type="ECO:0000256" key="9">
    <source>
        <dbReference type="SAM" id="Coils"/>
    </source>
</evidence>
<evidence type="ECO:0000256" key="8">
    <source>
        <dbReference type="ARBA" id="ARBA00023273"/>
    </source>
</evidence>
<evidence type="ECO:0000256" key="4">
    <source>
        <dbReference type="ARBA" id="ARBA00022574"/>
    </source>
</evidence>
<evidence type="ECO:0000313" key="12">
    <source>
        <dbReference type="Proteomes" id="UP001162164"/>
    </source>
</evidence>
<keyword evidence="8" id="KW-0966">Cell projection</keyword>
<keyword evidence="5" id="KW-0677">Repeat</keyword>
<dbReference type="PANTHER" id="PTHR14885">
    <property type="entry name" value="CILIA- AND FLAGELLA-ASSOCIATED PROTEIN 43-RELATED"/>
    <property type="match status" value="1"/>
</dbReference>
<evidence type="ECO:0000256" key="6">
    <source>
        <dbReference type="ARBA" id="ARBA00023054"/>
    </source>
</evidence>
<protein>
    <submittedName>
        <fullName evidence="11">Uncharacterized protein</fullName>
    </submittedName>
</protein>
<comment type="subcellular location">
    <subcellularLocation>
        <location evidence="1">Cell projection</location>
        <location evidence="1">Cilium</location>
    </subcellularLocation>
    <subcellularLocation>
        <location evidence="2">Cytoplasm</location>
        <location evidence="2">Cytoskeleton</location>
    </subcellularLocation>
</comment>
<keyword evidence="4" id="KW-0853">WD repeat</keyword>
<dbReference type="PANTHER" id="PTHR14885:SF3">
    <property type="entry name" value="CILIA- AND FLAGELLA-ASSOCIATED PROTEIN 44"/>
    <property type="match status" value="1"/>
</dbReference>
<reference evidence="11" key="1">
    <citation type="journal article" date="2023" name="Insect Mol. Biol.">
        <title>Genome sequencing provides insights into the evolution of gene families encoding plant cell wall-degrading enzymes in longhorned beetles.</title>
        <authorList>
            <person name="Shin N.R."/>
            <person name="Okamura Y."/>
            <person name="Kirsch R."/>
            <person name="Pauchet Y."/>
        </authorList>
    </citation>
    <scope>NUCLEOTIDE SEQUENCE</scope>
    <source>
        <strain evidence="11">MMC_N1</strain>
    </source>
</reference>
<name>A0ABQ9K213_9CUCU</name>
<sequence>MDQILHLGVTIPEVFQDYREVTEAEVAEISSHPLPVVLYGLEHVTGLTHQMDPNPIFQHLTVDLEGIPIGILGGTIPEMGSSSRVDLGSRDSLADSVWIDTSLDLVETTTLSINCFLIVSTILLQSERHATFVYPYQIDHYTIVQRSSFKIIQPSLINIPYGIIFIPTFGKSLTFVSLPSIVLDSPNPMHLKPFDTNTKWWDEFTAKKPVAGKNHPDDEKLLATATETIGDYKLKESDDYKLAHHQKETTVKKYQQLLDARLWQYNLRHEFSQKVLDLRARKYEVRNFLIEKSNLLSTIHEELPDSMKKYGPPVPDINEEEFPEKKITPNVVVPEVSILEEGTEEEQPFVQPSDRDMEERQVIPETIFPTIQDGIRFKSTIDESTIDDVCNMDFKTLIKYPEDRDTPYEMDIKTRRLNRDLFIQSQTIVLMNNEIANFNQAISDLKDERLPNQVKGNYIDLYILTLNQELNILKLSEDIEDHLTEKVNENLRIVHEMEDILDGLNHKMETHQNEIEMCRIEEAKIQERFRHATENNKFFDFLRKVFKKKYKPPKVHTDDDSSSSSSSSSSSESEDDAASQDSEDFTIIKQDLNVCPKGCEQAIFDLTINLRTERHQYEQAEIEELRMIEVAKKDISLQMRKMVILQKNLQISVDELDTFQKEKQRKMNQVLCTVLLKIDQIYGFNPGTSDISDYLVFGKTTLSNLYKRVGILQRETYEQKSKHDTYLKHLMRMHKDMVYMKQRIRQLERDQVELMQQKFGSVIDLNEVEEAMIKKIVQKDPSE</sequence>
<evidence type="ECO:0000256" key="3">
    <source>
        <dbReference type="ARBA" id="ARBA00022490"/>
    </source>
</evidence>